<evidence type="ECO:0000313" key="10">
    <source>
        <dbReference type="Proteomes" id="UP000051733"/>
    </source>
</evidence>
<feature type="transmembrane region" description="Helical" evidence="7">
    <location>
        <begin position="163"/>
        <end position="187"/>
    </location>
</feature>
<keyword evidence="10" id="KW-1185">Reference proteome</keyword>
<dbReference type="PANTHER" id="PTHR42920:SF5">
    <property type="entry name" value="EAMA DOMAIN-CONTAINING PROTEIN"/>
    <property type="match status" value="1"/>
</dbReference>
<evidence type="ECO:0000256" key="3">
    <source>
        <dbReference type="ARBA" id="ARBA00022475"/>
    </source>
</evidence>
<dbReference type="Gene3D" id="1.10.3730.20">
    <property type="match status" value="1"/>
</dbReference>
<feature type="domain" description="EamA" evidence="8">
    <location>
        <begin position="1"/>
        <end position="126"/>
    </location>
</feature>
<dbReference type="PANTHER" id="PTHR42920">
    <property type="entry name" value="OS03G0707200 PROTEIN-RELATED"/>
    <property type="match status" value="1"/>
</dbReference>
<comment type="subcellular location">
    <subcellularLocation>
        <location evidence="1">Cell membrane</location>
        <topology evidence="1">Multi-pass membrane protein</topology>
    </subcellularLocation>
</comment>
<dbReference type="GO" id="GO:0005886">
    <property type="term" value="C:plasma membrane"/>
    <property type="evidence" value="ECO:0007669"/>
    <property type="project" value="UniProtKB-SubCell"/>
</dbReference>
<protein>
    <recommendedName>
        <fullName evidence="8">EamA domain-containing protein</fullName>
    </recommendedName>
</protein>
<keyword evidence="5 7" id="KW-1133">Transmembrane helix</keyword>
<feature type="transmembrane region" description="Helical" evidence="7">
    <location>
        <begin position="59"/>
        <end position="76"/>
    </location>
</feature>
<name>A0A0R2A2N8_9LACO</name>
<feature type="transmembrane region" description="Helical" evidence="7">
    <location>
        <begin position="228"/>
        <end position="248"/>
    </location>
</feature>
<dbReference type="AlphaFoldDB" id="A0A0R2A2N8"/>
<dbReference type="Pfam" id="PF00892">
    <property type="entry name" value="EamA"/>
    <property type="match status" value="2"/>
</dbReference>
<evidence type="ECO:0000256" key="5">
    <source>
        <dbReference type="ARBA" id="ARBA00022989"/>
    </source>
</evidence>
<dbReference type="Proteomes" id="UP000051733">
    <property type="component" value="Unassembled WGS sequence"/>
</dbReference>
<evidence type="ECO:0000259" key="8">
    <source>
        <dbReference type="Pfam" id="PF00892"/>
    </source>
</evidence>
<dbReference type="InterPro" id="IPR000620">
    <property type="entry name" value="EamA_dom"/>
</dbReference>
<proteinExistence type="inferred from homology"/>
<evidence type="ECO:0000256" key="7">
    <source>
        <dbReference type="SAM" id="Phobius"/>
    </source>
</evidence>
<keyword evidence="4 7" id="KW-0812">Transmembrane</keyword>
<feature type="transmembrane region" description="Helical" evidence="7">
    <location>
        <begin position="109"/>
        <end position="126"/>
    </location>
</feature>
<feature type="transmembrane region" description="Helical" evidence="7">
    <location>
        <begin position="28"/>
        <end position="47"/>
    </location>
</feature>
<gene>
    <name evidence="9" type="ORF">FC26_GL000260</name>
</gene>
<evidence type="ECO:0000256" key="6">
    <source>
        <dbReference type="ARBA" id="ARBA00023136"/>
    </source>
</evidence>
<evidence type="ECO:0000313" key="9">
    <source>
        <dbReference type="EMBL" id="KRM60778.1"/>
    </source>
</evidence>
<dbReference type="EMBL" id="AYYY01000061">
    <property type="protein sequence ID" value="KRM60778.1"/>
    <property type="molecule type" value="Genomic_DNA"/>
</dbReference>
<evidence type="ECO:0000256" key="4">
    <source>
        <dbReference type="ARBA" id="ARBA00022692"/>
    </source>
</evidence>
<organism evidence="9 10">
    <name type="scientific">Paucilactobacillus vaccinostercus DSM 20634</name>
    <dbReference type="NCBI Taxonomy" id="1423813"/>
    <lineage>
        <taxon>Bacteria</taxon>
        <taxon>Bacillati</taxon>
        <taxon>Bacillota</taxon>
        <taxon>Bacilli</taxon>
        <taxon>Lactobacillales</taxon>
        <taxon>Lactobacillaceae</taxon>
        <taxon>Paucilactobacillus</taxon>
    </lineage>
</organism>
<feature type="transmembrane region" description="Helical" evidence="7">
    <location>
        <begin position="199"/>
        <end position="216"/>
    </location>
</feature>
<accession>A0A0R2A2N8</accession>
<dbReference type="PATRIC" id="fig|1423813.3.peg.269"/>
<sequence length="283" mass="30897">MLIVTAAWGASYMWMKLALTGVGPLSLVGWRFGTAFLATIIVFFRVLRWPTKAEWRVSLIMGTMLFSMFALIMLGLETTDASTAGFLMSTTTVFVAVLEALIHRTWPRPMTIMTILVVMVGLYLLVMNGGGLKFSGGALFCLGCSILYAVYIMYSGRLAQRQLATLTVSVWQLGVAGVEGLALGALVDGVQLPTTVGQWGAILALGLICSAFGFVAQTKVQHYLPPATVSLIYTLEPIFSALFAYLMLHEIMTTRQWLGAALIFFSVMVSELVKIHRPAIHQN</sequence>
<dbReference type="STRING" id="1423813.FC26_GL000260"/>
<comment type="caution">
    <text evidence="9">The sequence shown here is derived from an EMBL/GenBank/DDBJ whole genome shotgun (WGS) entry which is preliminary data.</text>
</comment>
<feature type="transmembrane region" description="Helical" evidence="7">
    <location>
        <begin position="132"/>
        <end position="151"/>
    </location>
</feature>
<dbReference type="SUPFAM" id="SSF103481">
    <property type="entry name" value="Multidrug resistance efflux transporter EmrE"/>
    <property type="match status" value="2"/>
</dbReference>
<evidence type="ECO:0000256" key="2">
    <source>
        <dbReference type="ARBA" id="ARBA00007362"/>
    </source>
</evidence>
<feature type="transmembrane region" description="Helical" evidence="7">
    <location>
        <begin position="254"/>
        <end position="273"/>
    </location>
</feature>
<dbReference type="InterPro" id="IPR037185">
    <property type="entry name" value="EmrE-like"/>
</dbReference>
<feature type="transmembrane region" description="Helical" evidence="7">
    <location>
        <begin position="82"/>
        <end position="102"/>
    </location>
</feature>
<comment type="similarity">
    <text evidence="2">Belongs to the EamA transporter family.</text>
</comment>
<dbReference type="InterPro" id="IPR051258">
    <property type="entry name" value="Diverse_Substrate_Transporter"/>
</dbReference>
<evidence type="ECO:0000256" key="1">
    <source>
        <dbReference type="ARBA" id="ARBA00004651"/>
    </source>
</evidence>
<feature type="domain" description="EamA" evidence="8">
    <location>
        <begin position="137"/>
        <end position="269"/>
    </location>
</feature>
<reference evidence="9 10" key="1">
    <citation type="journal article" date="2015" name="Genome Announc.">
        <title>Expanding the biotechnology potential of lactobacilli through comparative genomics of 213 strains and associated genera.</title>
        <authorList>
            <person name="Sun Z."/>
            <person name="Harris H.M."/>
            <person name="McCann A."/>
            <person name="Guo C."/>
            <person name="Argimon S."/>
            <person name="Zhang W."/>
            <person name="Yang X."/>
            <person name="Jeffery I.B."/>
            <person name="Cooney J.C."/>
            <person name="Kagawa T.F."/>
            <person name="Liu W."/>
            <person name="Song Y."/>
            <person name="Salvetti E."/>
            <person name="Wrobel A."/>
            <person name="Rasinkangas P."/>
            <person name="Parkhill J."/>
            <person name="Rea M.C."/>
            <person name="O'Sullivan O."/>
            <person name="Ritari J."/>
            <person name="Douillard F.P."/>
            <person name="Paul Ross R."/>
            <person name="Yang R."/>
            <person name="Briner A.E."/>
            <person name="Felis G.E."/>
            <person name="de Vos W.M."/>
            <person name="Barrangou R."/>
            <person name="Klaenhammer T.R."/>
            <person name="Caufield P.W."/>
            <person name="Cui Y."/>
            <person name="Zhang H."/>
            <person name="O'Toole P.W."/>
        </authorList>
    </citation>
    <scope>NUCLEOTIDE SEQUENCE [LARGE SCALE GENOMIC DNA]</scope>
    <source>
        <strain evidence="9 10">DSM 20634</strain>
    </source>
</reference>
<keyword evidence="6 7" id="KW-0472">Membrane</keyword>
<keyword evidence="3" id="KW-1003">Cell membrane</keyword>